<dbReference type="NCBIfam" id="TIGR00109">
    <property type="entry name" value="hemH"/>
    <property type="match status" value="1"/>
</dbReference>
<evidence type="ECO:0000256" key="6">
    <source>
        <dbReference type="ARBA" id="ARBA00023239"/>
    </source>
</evidence>
<dbReference type="InterPro" id="IPR033644">
    <property type="entry name" value="Ferrochelatase_C"/>
</dbReference>
<gene>
    <name evidence="9" type="primary">hemH</name>
    <name evidence="11" type="ORF">FLL45_16995</name>
</gene>
<dbReference type="SUPFAM" id="SSF53800">
    <property type="entry name" value="Chelatase"/>
    <property type="match status" value="1"/>
</dbReference>
<dbReference type="GO" id="GO:0046872">
    <property type="term" value="F:metal ion binding"/>
    <property type="evidence" value="ECO:0007669"/>
    <property type="project" value="UniProtKB-KW"/>
</dbReference>
<organism evidence="11 12">
    <name type="scientific">Aliikangiella marina</name>
    <dbReference type="NCBI Taxonomy" id="1712262"/>
    <lineage>
        <taxon>Bacteria</taxon>
        <taxon>Pseudomonadati</taxon>
        <taxon>Pseudomonadota</taxon>
        <taxon>Gammaproteobacteria</taxon>
        <taxon>Oceanospirillales</taxon>
        <taxon>Pleioneaceae</taxon>
        <taxon>Aliikangiella</taxon>
    </lineage>
</organism>
<evidence type="ECO:0000256" key="5">
    <source>
        <dbReference type="ARBA" id="ARBA00023133"/>
    </source>
</evidence>
<dbReference type="Proteomes" id="UP000317839">
    <property type="component" value="Unassembled WGS sequence"/>
</dbReference>
<comment type="similarity">
    <text evidence="1 9 10">Belongs to the ferrochelatase family.</text>
</comment>
<evidence type="ECO:0000256" key="9">
    <source>
        <dbReference type="HAMAP-Rule" id="MF_00323"/>
    </source>
</evidence>
<comment type="function">
    <text evidence="9 10">Catalyzes the ferrous insertion into protoporphyrin IX.</text>
</comment>
<name>A0A545T7H5_9GAMM</name>
<dbReference type="PANTHER" id="PTHR11108:SF1">
    <property type="entry name" value="FERROCHELATASE, MITOCHONDRIAL"/>
    <property type="match status" value="1"/>
</dbReference>
<protein>
    <recommendedName>
        <fullName evidence="9 10">Ferrochelatase</fullName>
        <ecNumber evidence="9 10">4.98.1.1</ecNumber>
    </recommendedName>
    <alternativeName>
        <fullName evidence="9">Heme synthase</fullName>
    </alternativeName>
    <alternativeName>
        <fullName evidence="9">Protoheme ferro-lyase</fullName>
    </alternativeName>
</protein>
<dbReference type="EMBL" id="VIKR01000004">
    <property type="protein sequence ID" value="TQV73148.1"/>
    <property type="molecule type" value="Genomic_DNA"/>
</dbReference>
<evidence type="ECO:0000256" key="3">
    <source>
        <dbReference type="ARBA" id="ARBA00022723"/>
    </source>
</evidence>
<accession>A0A545T7H5</accession>
<dbReference type="InterPro" id="IPR019772">
    <property type="entry name" value="Ferrochelatase_AS"/>
</dbReference>
<reference evidence="11 12" key="1">
    <citation type="submission" date="2019-06" db="EMBL/GenBank/DDBJ databases">
        <title>Draft genome of Aliikangiella marina GYP-15.</title>
        <authorList>
            <person name="Wang G."/>
        </authorList>
    </citation>
    <scope>NUCLEOTIDE SEQUENCE [LARGE SCALE GENOMIC DNA]</scope>
    <source>
        <strain evidence="11 12">GYP-15</strain>
    </source>
</reference>
<dbReference type="CDD" id="cd03411">
    <property type="entry name" value="Ferrochelatase_N"/>
    <property type="match status" value="1"/>
</dbReference>
<keyword evidence="4 9" id="KW-0408">Iron</keyword>
<dbReference type="Gene3D" id="3.40.50.1400">
    <property type="match status" value="2"/>
</dbReference>
<evidence type="ECO:0000313" key="12">
    <source>
        <dbReference type="Proteomes" id="UP000317839"/>
    </source>
</evidence>
<feature type="binding site" evidence="9">
    <location>
        <position position="210"/>
    </location>
    <ligand>
        <name>Fe(2+)</name>
        <dbReference type="ChEBI" id="CHEBI:29033"/>
    </ligand>
</feature>
<evidence type="ECO:0000256" key="7">
    <source>
        <dbReference type="ARBA" id="ARBA00023244"/>
    </source>
</evidence>
<dbReference type="UniPathway" id="UPA00252">
    <property type="reaction ID" value="UER00325"/>
</dbReference>
<keyword evidence="12" id="KW-1185">Reference proteome</keyword>
<dbReference type="OrthoDB" id="9809741at2"/>
<dbReference type="GO" id="GO:0006783">
    <property type="term" value="P:heme biosynthetic process"/>
    <property type="evidence" value="ECO:0007669"/>
    <property type="project" value="UniProtKB-UniRule"/>
</dbReference>
<evidence type="ECO:0000256" key="1">
    <source>
        <dbReference type="ARBA" id="ARBA00007718"/>
    </source>
</evidence>
<dbReference type="FunFam" id="3.40.50.1400:FF:000002">
    <property type="entry name" value="Ferrochelatase"/>
    <property type="match status" value="1"/>
</dbReference>
<dbReference type="InterPro" id="IPR033659">
    <property type="entry name" value="Ferrochelatase_N"/>
</dbReference>
<comment type="catalytic activity">
    <reaction evidence="8">
        <text>Fe-coproporphyrin III + 2 H(+) = coproporphyrin III + Fe(2+)</text>
        <dbReference type="Rhea" id="RHEA:49572"/>
        <dbReference type="ChEBI" id="CHEBI:15378"/>
        <dbReference type="ChEBI" id="CHEBI:29033"/>
        <dbReference type="ChEBI" id="CHEBI:68438"/>
        <dbReference type="ChEBI" id="CHEBI:131725"/>
        <dbReference type="EC" id="4.99.1.9"/>
    </reaction>
    <physiologicalReaction direction="right-to-left" evidence="8">
        <dbReference type="Rhea" id="RHEA:49574"/>
    </physiologicalReaction>
</comment>
<keyword evidence="7 9" id="KW-0627">Porphyrin biosynthesis</keyword>
<dbReference type="GO" id="GO:0005737">
    <property type="term" value="C:cytoplasm"/>
    <property type="evidence" value="ECO:0007669"/>
    <property type="project" value="UniProtKB-SubCell"/>
</dbReference>
<comment type="caution">
    <text evidence="11">The sequence shown here is derived from an EMBL/GenBank/DDBJ whole genome shotgun (WGS) entry which is preliminary data.</text>
</comment>
<keyword evidence="2 9" id="KW-0963">Cytoplasm</keyword>
<dbReference type="RefSeq" id="WP_142943280.1">
    <property type="nucleotide sequence ID" value="NZ_VIKR01000004.1"/>
</dbReference>
<dbReference type="InterPro" id="IPR001015">
    <property type="entry name" value="Ferrochelatase"/>
</dbReference>
<keyword evidence="3 9" id="KW-0479">Metal-binding</keyword>
<dbReference type="EC" id="4.98.1.1" evidence="9 10"/>
<evidence type="ECO:0000256" key="8">
    <source>
        <dbReference type="ARBA" id="ARBA00024536"/>
    </source>
</evidence>
<dbReference type="HAMAP" id="MF_00323">
    <property type="entry name" value="Ferrochelatase"/>
    <property type="match status" value="1"/>
</dbReference>
<proteinExistence type="inferred from homology"/>
<evidence type="ECO:0000313" key="11">
    <source>
        <dbReference type="EMBL" id="TQV73148.1"/>
    </source>
</evidence>
<comment type="subcellular location">
    <subcellularLocation>
        <location evidence="9 10">Cytoplasm</location>
    </subcellularLocation>
</comment>
<keyword evidence="6 9" id="KW-0456">Lyase</keyword>
<dbReference type="Pfam" id="PF00762">
    <property type="entry name" value="Ferrochelatase"/>
    <property type="match status" value="1"/>
</dbReference>
<evidence type="ECO:0000256" key="4">
    <source>
        <dbReference type="ARBA" id="ARBA00023004"/>
    </source>
</evidence>
<evidence type="ECO:0000256" key="10">
    <source>
        <dbReference type="RuleBase" id="RU000607"/>
    </source>
</evidence>
<feature type="binding site" evidence="9">
    <location>
        <position position="291"/>
    </location>
    <ligand>
        <name>Fe(2+)</name>
        <dbReference type="ChEBI" id="CHEBI:29033"/>
    </ligand>
</feature>
<dbReference type="CDD" id="cd00419">
    <property type="entry name" value="Ferrochelatase_C"/>
    <property type="match status" value="1"/>
</dbReference>
<dbReference type="PROSITE" id="PS00534">
    <property type="entry name" value="FERROCHELATASE"/>
    <property type="match status" value="1"/>
</dbReference>
<keyword evidence="5 9" id="KW-0350">Heme biosynthesis</keyword>
<dbReference type="GO" id="GO:0004325">
    <property type="term" value="F:ferrochelatase activity"/>
    <property type="evidence" value="ECO:0007669"/>
    <property type="project" value="UniProtKB-UniRule"/>
</dbReference>
<dbReference type="AlphaFoldDB" id="A0A545T7H5"/>
<comment type="pathway">
    <text evidence="9 10">Porphyrin-containing compound metabolism; protoheme biosynthesis; protoheme from protoporphyrin-IX: step 1/1.</text>
</comment>
<dbReference type="PANTHER" id="PTHR11108">
    <property type="entry name" value="FERROCHELATASE"/>
    <property type="match status" value="1"/>
</dbReference>
<comment type="catalytic activity">
    <reaction evidence="9 10">
        <text>heme b + 2 H(+) = protoporphyrin IX + Fe(2+)</text>
        <dbReference type="Rhea" id="RHEA:22584"/>
        <dbReference type="ChEBI" id="CHEBI:15378"/>
        <dbReference type="ChEBI" id="CHEBI:29033"/>
        <dbReference type="ChEBI" id="CHEBI:57306"/>
        <dbReference type="ChEBI" id="CHEBI:60344"/>
        <dbReference type="EC" id="4.98.1.1"/>
    </reaction>
</comment>
<evidence type="ECO:0000256" key="2">
    <source>
        <dbReference type="ARBA" id="ARBA00022490"/>
    </source>
</evidence>
<sequence>MKYQGNPDYSHKQTDKIGVLLTNLGTPEAPTARALKPYLKEFLSDPRVVEIPRLVWWFILNGIILNIRPKRSAEAYQSVWTEDGSPLLVHTRDQTTKIRQSLTESYGDKIIVEFAMRYGNPSIKSVLGKMMAEGVNKLVVLPLYPQYSGSTTGSTFDAIAADFTQRRYLPELRFINHYHDNPGYIDAIANKIKLFREQHGKADKLIFSYHGVPKRYLLNGDPYHCECHKTTRLVAEKLGLYKDEYMTCFQSRFGREEWLKPYTDHTLKALPSQGVKTVQVVCPGFSSDCLETIEEIGMENKEYFIESGGEDYQYIPALNSDDGHIDALLSLLHSNLHGWTVEENSRIRFEQASHFGAKQ</sequence>